<dbReference type="Proteomes" id="UP000261032">
    <property type="component" value="Unassembled WGS sequence"/>
</dbReference>
<dbReference type="InterPro" id="IPR001845">
    <property type="entry name" value="HTH_ArsR_DNA-bd_dom"/>
</dbReference>
<evidence type="ECO:0000256" key="2">
    <source>
        <dbReference type="ARBA" id="ARBA00023125"/>
    </source>
</evidence>
<evidence type="ECO:0000259" key="4">
    <source>
        <dbReference type="PROSITE" id="PS50987"/>
    </source>
</evidence>
<name>A0A3E3EGY4_9FIRM</name>
<proteinExistence type="predicted"/>
<dbReference type="GO" id="GO:0003700">
    <property type="term" value="F:DNA-binding transcription factor activity"/>
    <property type="evidence" value="ECO:0007669"/>
    <property type="project" value="InterPro"/>
</dbReference>
<dbReference type="SUPFAM" id="SSF46785">
    <property type="entry name" value="Winged helix' DNA-binding domain"/>
    <property type="match status" value="1"/>
</dbReference>
<dbReference type="InterPro" id="IPR051081">
    <property type="entry name" value="HTH_MetalResp_TranReg"/>
</dbReference>
<evidence type="ECO:0000313" key="6">
    <source>
        <dbReference type="Proteomes" id="UP000261032"/>
    </source>
</evidence>
<dbReference type="GO" id="GO:0003677">
    <property type="term" value="F:DNA binding"/>
    <property type="evidence" value="ECO:0007669"/>
    <property type="project" value="UniProtKB-KW"/>
</dbReference>
<dbReference type="EMBL" id="QUSL01000001">
    <property type="protein sequence ID" value="RGD87167.1"/>
    <property type="molecule type" value="Genomic_DNA"/>
</dbReference>
<gene>
    <name evidence="5" type="ORF">DXB93_00375</name>
</gene>
<dbReference type="AlphaFoldDB" id="A0A3E3EGY4"/>
<dbReference type="PROSITE" id="PS50987">
    <property type="entry name" value="HTH_ARSR_2"/>
    <property type="match status" value="1"/>
</dbReference>
<sequence length="119" mass="13820">MKNTIQDSESLRKRFLASQKVFNALGDETRMYLLLIMLEGPCDGSRVIDLAPKVNLSRPAVSHHLQILKQAGIVKTRKVKTCIYYYLEPQHCEIDKLINLFQHIKEIMNNVSRCEMEEE</sequence>
<dbReference type="InterPro" id="IPR011991">
    <property type="entry name" value="ArsR-like_HTH"/>
</dbReference>
<evidence type="ECO:0000256" key="1">
    <source>
        <dbReference type="ARBA" id="ARBA00023015"/>
    </source>
</evidence>
<keyword evidence="1" id="KW-0805">Transcription regulation</keyword>
<feature type="domain" description="HTH arsR-type" evidence="4">
    <location>
        <begin position="11"/>
        <end position="119"/>
    </location>
</feature>
<dbReference type="Pfam" id="PF01022">
    <property type="entry name" value="HTH_5"/>
    <property type="match status" value="1"/>
</dbReference>
<evidence type="ECO:0000256" key="3">
    <source>
        <dbReference type="ARBA" id="ARBA00023163"/>
    </source>
</evidence>
<evidence type="ECO:0000313" key="5">
    <source>
        <dbReference type="EMBL" id="RGD87167.1"/>
    </source>
</evidence>
<keyword evidence="2" id="KW-0238">DNA-binding</keyword>
<dbReference type="PANTHER" id="PTHR33154:SF33">
    <property type="entry name" value="TRANSCRIPTIONAL REPRESSOR SDPR"/>
    <property type="match status" value="1"/>
</dbReference>
<keyword evidence="3" id="KW-0804">Transcription</keyword>
<dbReference type="PANTHER" id="PTHR33154">
    <property type="entry name" value="TRANSCRIPTIONAL REGULATOR, ARSR FAMILY"/>
    <property type="match status" value="1"/>
</dbReference>
<dbReference type="Gene3D" id="1.10.10.10">
    <property type="entry name" value="Winged helix-like DNA-binding domain superfamily/Winged helix DNA-binding domain"/>
    <property type="match status" value="1"/>
</dbReference>
<dbReference type="PRINTS" id="PR00778">
    <property type="entry name" value="HTHARSR"/>
</dbReference>
<dbReference type="SMART" id="SM00418">
    <property type="entry name" value="HTH_ARSR"/>
    <property type="match status" value="1"/>
</dbReference>
<protein>
    <submittedName>
        <fullName evidence="5">ArsR family transcriptional regulator</fullName>
    </submittedName>
</protein>
<dbReference type="InterPro" id="IPR036390">
    <property type="entry name" value="WH_DNA-bd_sf"/>
</dbReference>
<reference evidence="5 6" key="1">
    <citation type="submission" date="2018-08" db="EMBL/GenBank/DDBJ databases">
        <title>A genome reference for cultivated species of the human gut microbiota.</title>
        <authorList>
            <person name="Zou Y."/>
            <person name="Xue W."/>
            <person name="Luo G."/>
        </authorList>
    </citation>
    <scope>NUCLEOTIDE SEQUENCE [LARGE SCALE GENOMIC DNA]</scope>
    <source>
        <strain evidence="5 6">OM06-4</strain>
    </source>
</reference>
<dbReference type="RefSeq" id="WP_117580143.1">
    <property type="nucleotide sequence ID" value="NZ_QUSL01000001.1"/>
</dbReference>
<dbReference type="CDD" id="cd00090">
    <property type="entry name" value="HTH_ARSR"/>
    <property type="match status" value="1"/>
</dbReference>
<accession>A0A3E3EGY4</accession>
<dbReference type="NCBIfam" id="NF033788">
    <property type="entry name" value="HTH_metalloreg"/>
    <property type="match status" value="1"/>
</dbReference>
<dbReference type="InterPro" id="IPR036388">
    <property type="entry name" value="WH-like_DNA-bd_sf"/>
</dbReference>
<organism evidence="5 6">
    <name type="scientific">Thomasclavelia ramosa</name>
    <dbReference type="NCBI Taxonomy" id="1547"/>
    <lineage>
        <taxon>Bacteria</taxon>
        <taxon>Bacillati</taxon>
        <taxon>Bacillota</taxon>
        <taxon>Erysipelotrichia</taxon>
        <taxon>Erysipelotrichales</taxon>
        <taxon>Coprobacillaceae</taxon>
        <taxon>Thomasclavelia</taxon>
    </lineage>
</organism>
<comment type="caution">
    <text evidence="5">The sequence shown here is derived from an EMBL/GenBank/DDBJ whole genome shotgun (WGS) entry which is preliminary data.</text>
</comment>